<evidence type="ECO:0000313" key="1">
    <source>
        <dbReference type="EMBL" id="TGU70861.1"/>
    </source>
</evidence>
<dbReference type="Gene3D" id="3.30.70.60">
    <property type="match status" value="1"/>
</dbReference>
<dbReference type="GO" id="GO:0043683">
    <property type="term" value="P:type IV pilus assembly"/>
    <property type="evidence" value="ECO:0007669"/>
    <property type="project" value="InterPro"/>
</dbReference>
<reference evidence="1 2" key="1">
    <citation type="submission" date="2019-04" db="EMBL/GenBank/DDBJ databases">
        <title>Geobacter oryzae sp. nov., ferric-reducing bacteria isolated from paddy soil.</title>
        <authorList>
            <person name="Xu Z."/>
            <person name="Masuda Y."/>
            <person name="Itoh H."/>
            <person name="Senoo K."/>
        </authorList>
    </citation>
    <scope>NUCLEOTIDE SEQUENCE [LARGE SCALE GENOMIC DNA]</scope>
    <source>
        <strain evidence="1 2">Red111</strain>
    </source>
</reference>
<dbReference type="GO" id="GO:0043107">
    <property type="term" value="P:type IV pilus-dependent motility"/>
    <property type="evidence" value="ECO:0007669"/>
    <property type="project" value="InterPro"/>
</dbReference>
<protein>
    <submittedName>
        <fullName evidence="1">Pilus assembly protein PilO</fullName>
    </submittedName>
</protein>
<sequence length="184" mass="20955">MNFQTILDMIAARRKAFTFLAFLLLIAVGIEAYLATYQRPELAKRQQEWFARRDSLARGETEVDATRYQRGMRDLEQFRKLLIPKRDFAAALGRIYETANRNSLSLQGITYKPGQLIKGTQVLPYVVSFQVSGKYGAVKNFLVDMARFPEMVTVDTMTIGNNKATQEKVDLKLQTTVYLLTEGA</sequence>
<evidence type="ECO:0000313" key="2">
    <source>
        <dbReference type="Proteomes" id="UP000306416"/>
    </source>
</evidence>
<comment type="caution">
    <text evidence="1">The sequence shown here is derived from an EMBL/GenBank/DDBJ whole genome shotgun (WGS) entry which is preliminary data.</text>
</comment>
<dbReference type="Pfam" id="PF04350">
    <property type="entry name" value="PilO"/>
    <property type="match status" value="1"/>
</dbReference>
<dbReference type="RefSeq" id="WP_135872263.1">
    <property type="nucleotide sequence ID" value="NZ_SRSC01000004.1"/>
</dbReference>
<keyword evidence="2" id="KW-1185">Reference proteome</keyword>
<dbReference type="AlphaFoldDB" id="A0A4S1CBY9"/>
<dbReference type="EMBL" id="SRSC01000004">
    <property type="protein sequence ID" value="TGU70861.1"/>
    <property type="molecule type" value="Genomic_DNA"/>
</dbReference>
<accession>A0A4S1CBY9</accession>
<gene>
    <name evidence="1" type="ORF">E4633_17880</name>
</gene>
<dbReference type="Proteomes" id="UP000306416">
    <property type="component" value="Unassembled WGS sequence"/>
</dbReference>
<proteinExistence type="predicted"/>
<name>A0A4S1CBY9_9BACT</name>
<organism evidence="1 2">
    <name type="scientific">Geomonas terrae</name>
    <dbReference type="NCBI Taxonomy" id="2562681"/>
    <lineage>
        <taxon>Bacteria</taxon>
        <taxon>Pseudomonadati</taxon>
        <taxon>Thermodesulfobacteriota</taxon>
        <taxon>Desulfuromonadia</taxon>
        <taxon>Geobacterales</taxon>
        <taxon>Geobacteraceae</taxon>
        <taxon>Geomonas</taxon>
    </lineage>
</organism>
<dbReference type="InterPro" id="IPR007445">
    <property type="entry name" value="PilO"/>
</dbReference>
<dbReference type="InterPro" id="IPR014717">
    <property type="entry name" value="Transl_elong_EF1B/ribsomal_bS6"/>
</dbReference>